<name>A0A834JZI4_VESGE</name>
<organism evidence="2 3">
    <name type="scientific">Vespula germanica</name>
    <name type="common">German yellow jacket</name>
    <name type="synonym">Paravespula germanica</name>
    <dbReference type="NCBI Taxonomy" id="30212"/>
    <lineage>
        <taxon>Eukaryota</taxon>
        <taxon>Metazoa</taxon>
        <taxon>Ecdysozoa</taxon>
        <taxon>Arthropoda</taxon>
        <taxon>Hexapoda</taxon>
        <taxon>Insecta</taxon>
        <taxon>Pterygota</taxon>
        <taxon>Neoptera</taxon>
        <taxon>Endopterygota</taxon>
        <taxon>Hymenoptera</taxon>
        <taxon>Apocrita</taxon>
        <taxon>Aculeata</taxon>
        <taxon>Vespoidea</taxon>
        <taxon>Vespidae</taxon>
        <taxon>Vespinae</taxon>
        <taxon>Vespula</taxon>
    </lineage>
</organism>
<keyword evidence="3" id="KW-1185">Reference proteome</keyword>
<keyword evidence="1" id="KW-0472">Membrane</keyword>
<evidence type="ECO:0000313" key="2">
    <source>
        <dbReference type="EMBL" id="KAF7397326.1"/>
    </source>
</evidence>
<gene>
    <name evidence="2" type="ORF">HZH68_008548</name>
</gene>
<reference evidence="2" key="1">
    <citation type="journal article" date="2020" name="G3 (Bethesda)">
        <title>High-Quality Assemblies for Three Invasive Social Wasps from the &lt;i&gt;Vespula&lt;/i&gt; Genus.</title>
        <authorList>
            <person name="Harrop T.W.R."/>
            <person name="Guhlin J."/>
            <person name="McLaughlin G.M."/>
            <person name="Permina E."/>
            <person name="Stockwell P."/>
            <person name="Gilligan J."/>
            <person name="Le Lec M.F."/>
            <person name="Gruber M.A.M."/>
            <person name="Quinn O."/>
            <person name="Lovegrove M."/>
            <person name="Duncan E.J."/>
            <person name="Remnant E.J."/>
            <person name="Van Eeckhoven J."/>
            <person name="Graham B."/>
            <person name="Knapp R.A."/>
            <person name="Langford K.W."/>
            <person name="Kronenberg Z."/>
            <person name="Press M.O."/>
            <person name="Eacker S.M."/>
            <person name="Wilson-Rankin E.E."/>
            <person name="Purcell J."/>
            <person name="Lester P.J."/>
            <person name="Dearden P.K."/>
        </authorList>
    </citation>
    <scope>NUCLEOTIDE SEQUENCE</scope>
    <source>
        <strain evidence="2">Linc-1</strain>
    </source>
</reference>
<sequence length="105" mass="11074">MAAASGVHCLRVYLVNTSNHVRRLHAISILDLGANVYHKTLIILIIIINYSSSSSSSSSTSSSSNSNINSISTVIVVVVISVIVVVVSLYSNRVLNFLSEGGVAV</sequence>
<dbReference type="Proteomes" id="UP000617340">
    <property type="component" value="Unassembled WGS sequence"/>
</dbReference>
<evidence type="ECO:0000313" key="3">
    <source>
        <dbReference type="Proteomes" id="UP000617340"/>
    </source>
</evidence>
<dbReference type="AlphaFoldDB" id="A0A834JZI4"/>
<evidence type="ECO:0000256" key="1">
    <source>
        <dbReference type="SAM" id="Phobius"/>
    </source>
</evidence>
<feature type="transmembrane region" description="Helical" evidence="1">
    <location>
        <begin position="71"/>
        <end position="90"/>
    </location>
</feature>
<dbReference type="EMBL" id="JACSDZ010000008">
    <property type="protein sequence ID" value="KAF7397326.1"/>
    <property type="molecule type" value="Genomic_DNA"/>
</dbReference>
<protein>
    <submittedName>
        <fullName evidence="2">Uncharacterized protein</fullName>
    </submittedName>
</protein>
<keyword evidence="1" id="KW-0812">Transmembrane</keyword>
<accession>A0A834JZI4</accession>
<comment type="caution">
    <text evidence="2">The sequence shown here is derived from an EMBL/GenBank/DDBJ whole genome shotgun (WGS) entry which is preliminary data.</text>
</comment>
<feature type="transmembrane region" description="Helical" evidence="1">
    <location>
        <begin position="32"/>
        <end position="51"/>
    </location>
</feature>
<proteinExistence type="predicted"/>
<keyword evidence="1" id="KW-1133">Transmembrane helix</keyword>